<reference evidence="1" key="1">
    <citation type="submission" date="2022-04" db="EMBL/GenBank/DDBJ databases">
        <title>Genome of the entomopathogenic fungus Entomophthora muscae.</title>
        <authorList>
            <person name="Elya C."/>
            <person name="Lovett B.R."/>
            <person name="Lee E."/>
            <person name="Macias A.M."/>
            <person name="Hajek A.E."/>
            <person name="De Bivort B.L."/>
            <person name="Kasson M.T."/>
            <person name="De Fine Licht H.H."/>
            <person name="Stajich J.E."/>
        </authorList>
    </citation>
    <scope>NUCLEOTIDE SEQUENCE</scope>
    <source>
        <strain evidence="1">Berkeley</strain>
    </source>
</reference>
<evidence type="ECO:0000313" key="2">
    <source>
        <dbReference type="Proteomes" id="UP001165960"/>
    </source>
</evidence>
<dbReference type="EMBL" id="QTSX02000015">
    <property type="protein sequence ID" value="KAJ9090136.1"/>
    <property type="molecule type" value="Genomic_DNA"/>
</dbReference>
<gene>
    <name evidence="1" type="ORF">DSO57_1005590</name>
</gene>
<comment type="caution">
    <text evidence="1">The sequence shown here is derived from an EMBL/GenBank/DDBJ whole genome shotgun (WGS) entry which is preliminary data.</text>
</comment>
<proteinExistence type="predicted"/>
<organism evidence="1 2">
    <name type="scientific">Entomophthora muscae</name>
    <dbReference type="NCBI Taxonomy" id="34485"/>
    <lineage>
        <taxon>Eukaryota</taxon>
        <taxon>Fungi</taxon>
        <taxon>Fungi incertae sedis</taxon>
        <taxon>Zoopagomycota</taxon>
        <taxon>Entomophthoromycotina</taxon>
        <taxon>Entomophthoromycetes</taxon>
        <taxon>Entomophthorales</taxon>
        <taxon>Entomophthoraceae</taxon>
        <taxon>Entomophthora</taxon>
    </lineage>
</organism>
<evidence type="ECO:0000313" key="1">
    <source>
        <dbReference type="EMBL" id="KAJ9090136.1"/>
    </source>
</evidence>
<dbReference type="Proteomes" id="UP001165960">
    <property type="component" value="Unassembled WGS sequence"/>
</dbReference>
<protein>
    <submittedName>
        <fullName evidence="1">Uncharacterized protein</fullName>
    </submittedName>
</protein>
<accession>A0ACC2UU57</accession>
<name>A0ACC2UU57_9FUNG</name>
<sequence length="92" mass="9921">MDLNKGLPDSGNILQLRAAVKEGAACSQDPLPAVTQCWGPGSKTDPIKDLIWSQAQKGLGNPAAHIKRPHKERRLGWAFRAHLSGGDCHWGS</sequence>
<keyword evidence="2" id="KW-1185">Reference proteome</keyword>